<dbReference type="PANTHER" id="PTHR30456">
    <property type="entry name" value="PYRIDOXINE 5'-PHOSPHATE SYNTHASE"/>
    <property type="match status" value="1"/>
</dbReference>
<evidence type="ECO:0000256" key="5">
    <source>
        <dbReference type="NCBIfam" id="TIGR00559"/>
    </source>
</evidence>
<keyword evidence="3 4" id="KW-0664">Pyridoxine biosynthesis</keyword>
<dbReference type="EMBL" id="CP003804">
    <property type="protein sequence ID" value="AGF47470.1"/>
    <property type="molecule type" value="Genomic_DNA"/>
</dbReference>
<comment type="subunit">
    <text evidence="4">Homooctamer; tetramer of dimers.</text>
</comment>
<dbReference type="InterPro" id="IPR004569">
    <property type="entry name" value="PyrdxlP_synth_PdxJ"/>
</dbReference>
<gene>
    <name evidence="4" type="primary">pdxJ</name>
    <name evidence="6" type="ORF">CDEE_0412</name>
</gene>
<dbReference type="Pfam" id="PF03740">
    <property type="entry name" value="PdxJ"/>
    <property type="match status" value="1"/>
</dbReference>
<dbReference type="STRING" id="1208918.CDEE_0412"/>
<dbReference type="GO" id="GO:0005829">
    <property type="term" value="C:cytosol"/>
    <property type="evidence" value="ECO:0007669"/>
    <property type="project" value="TreeGrafter"/>
</dbReference>
<dbReference type="NCBIfam" id="NF003627">
    <property type="entry name" value="PRK05265.1-5"/>
    <property type="match status" value="1"/>
</dbReference>
<evidence type="ECO:0000256" key="1">
    <source>
        <dbReference type="ARBA" id="ARBA00022490"/>
    </source>
</evidence>
<dbReference type="NCBIfam" id="TIGR00559">
    <property type="entry name" value="pdxJ"/>
    <property type="match status" value="1"/>
</dbReference>
<feature type="binding site" evidence="4">
    <location>
        <position position="50"/>
    </location>
    <ligand>
        <name>1-deoxy-D-xylulose 5-phosphate</name>
        <dbReference type="ChEBI" id="CHEBI:57792"/>
    </ligand>
</feature>
<dbReference type="NCBIfam" id="NF003625">
    <property type="entry name" value="PRK05265.1-3"/>
    <property type="match status" value="1"/>
</dbReference>
<dbReference type="GO" id="GO:0008615">
    <property type="term" value="P:pyridoxine biosynthetic process"/>
    <property type="evidence" value="ECO:0007669"/>
    <property type="project" value="UniProtKB-UniRule"/>
</dbReference>
<dbReference type="KEGG" id="kct:CDEE_0412"/>
<dbReference type="InterPro" id="IPR013785">
    <property type="entry name" value="Aldolase_TIM"/>
</dbReference>
<dbReference type="Proteomes" id="UP000011686">
    <property type="component" value="Chromosome"/>
</dbReference>
<evidence type="ECO:0000313" key="6">
    <source>
        <dbReference type="EMBL" id="AGF47470.1"/>
    </source>
</evidence>
<evidence type="ECO:0000313" key="7">
    <source>
        <dbReference type="Proteomes" id="UP000011686"/>
    </source>
</evidence>
<dbReference type="HAMAP" id="MF_00279">
    <property type="entry name" value="PdxJ"/>
    <property type="match status" value="1"/>
</dbReference>
<sequence length="242" mass="26855">MIELGVNIDHVATLRQQRHTCYPDPLAAALTAEKAGADLITLHLREDRRHIQDQDVFNISQNIIGKMNLECAITKEMLGIAVKARPDIVCLVPEKRQELTTEGGLDIINSYEVVSNAVKYLQSNGVKVSIFIDPDINQIYEAKQIGADAIELHTGRYAECSHSNEKDKEIDRLKNSVDAALKLGLKVNAGHGLHYDNIRSVLMINGISEFNIGHSIISRAVFDGLFSAVKEMKDLINNINID</sequence>
<feature type="active site" description="Proton donor" evidence="4">
    <location>
        <position position="191"/>
    </location>
</feature>
<proteinExistence type="inferred from homology"/>
<comment type="subcellular location">
    <subcellularLocation>
        <location evidence="4">Cytoplasm</location>
    </subcellularLocation>
</comment>
<feature type="binding site" evidence="4">
    <location>
        <begin position="213"/>
        <end position="214"/>
    </location>
    <ligand>
        <name>3-amino-2-oxopropyl phosphate</name>
        <dbReference type="ChEBI" id="CHEBI:57279"/>
    </ligand>
</feature>
<keyword evidence="7" id="KW-1185">Reference proteome</keyword>
<accession>M1M5N4</accession>
<evidence type="ECO:0000256" key="2">
    <source>
        <dbReference type="ARBA" id="ARBA00022679"/>
    </source>
</evidence>
<feature type="binding site" evidence="4">
    <location>
        <position position="100"/>
    </location>
    <ligand>
        <name>1-deoxy-D-xylulose 5-phosphate</name>
        <dbReference type="ChEBI" id="CHEBI:57792"/>
    </ligand>
</feature>
<dbReference type="GO" id="GO:0033856">
    <property type="term" value="F:pyridoxine 5'-phosphate synthase activity"/>
    <property type="evidence" value="ECO:0007669"/>
    <property type="project" value="UniProtKB-UniRule"/>
</dbReference>
<dbReference type="UniPathway" id="UPA00244">
    <property type="reaction ID" value="UER00313"/>
</dbReference>
<dbReference type="CDD" id="cd00003">
    <property type="entry name" value="PNPsynthase"/>
    <property type="match status" value="1"/>
</dbReference>
<keyword evidence="2 4" id="KW-0808">Transferase</keyword>
<dbReference type="InterPro" id="IPR036130">
    <property type="entry name" value="Pyridoxine-5'_phos_synth"/>
</dbReference>
<evidence type="ECO:0000256" key="3">
    <source>
        <dbReference type="ARBA" id="ARBA00023096"/>
    </source>
</evidence>
<name>M1M5N4_9PROT</name>
<feature type="active site" description="Proton acceptor" evidence="4">
    <location>
        <position position="43"/>
    </location>
</feature>
<dbReference type="PATRIC" id="fig|1208918.3.peg.166"/>
<comment type="catalytic activity">
    <reaction evidence="4">
        <text>3-amino-2-oxopropyl phosphate + 1-deoxy-D-xylulose 5-phosphate = pyridoxine 5'-phosphate + phosphate + 2 H2O + H(+)</text>
        <dbReference type="Rhea" id="RHEA:15265"/>
        <dbReference type="ChEBI" id="CHEBI:15377"/>
        <dbReference type="ChEBI" id="CHEBI:15378"/>
        <dbReference type="ChEBI" id="CHEBI:43474"/>
        <dbReference type="ChEBI" id="CHEBI:57279"/>
        <dbReference type="ChEBI" id="CHEBI:57792"/>
        <dbReference type="ChEBI" id="CHEBI:58589"/>
        <dbReference type="EC" id="2.6.99.2"/>
    </reaction>
</comment>
<reference evidence="6 7" key="1">
    <citation type="journal article" date="2013" name="Genome Biol. Evol.">
        <title>Genome evolution and phylogenomic analysis of candidatus kinetoplastibacterium, the betaproteobacterial endosymbionts of strigomonas and angomonas.</title>
        <authorList>
            <person name="Alves J.M."/>
            <person name="Serrano M.G."/>
            <person name="Maia da Silva F."/>
            <person name="Voegtly L.J."/>
            <person name="Matveyev A.V."/>
            <person name="Teixeira M.M."/>
            <person name="Camargo E.P."/>
            <person name="Buck G.A."/>
        </authorList>
    </citation>
    <scope>NUCLEOTIDE SEQUENCE [LARGE SCALE GENOMIC DNA]</scope>
    <source>
        <strain evidence="6 7">TCC036E</strain>
    </source>
</reference>
<feature type="binding site" evidence="4">
    <location>
        <position position="7"/>
    </location>
    <ligand>
        <name>3-amino-2-oxopropyl phosphate</name>
        <dbReference type="ChEBI" id="CHEBI:57279"/>
    </ligand>
</feature>
<evidence type="ECO:0000256" key="4">
    <source>
        <dbReference type="HAMAP-Rule" id="MF_00279"/>
    </source>
</evidence>
<organism evidence="6 7">
    <name type="scientific">Candidatus Kinetoplastidibacterium crithidiae TCC036E</name>
    <dbReference type="NCBI Taxonomy" id="1208918"/>
    <lineage>
        <taxon>Bacteria</taxon>
        <taxon>Pseudomonadati</taxon>
        <taxon>Pseudomonadota</taxon>
        <taxon>Betaproteobacteria</taxon>
        <taxon>Candidatus Kinetoplastidibacterium</taxon>
    </lineage>
</organism>
<comment type="pathway">
    <text evidence="4">Cofactor biosynthesis; pyridoxine 5'-phosphate biosynthesis; pyridoxine 5'-phosphate from D-erythrose 4-phosphate: step 5/5.</text>
</comment>
<dbReference type="PANTHER" id="PTHR30456:SF0">
    <property type="entry name" value="PYRIDOXINE 5'-PHOSPHATE SYNTHASE"/>
    <property type="match status" value="1"/>
</dbReference>
<feature type="site" description="Transition state stabilizer" evidence="4">
    <location>
        <position position="151"/>
    </location>
</feature>
<dbReference type="SUPFAM" id="SSF63892">
    <property type="entry name" value="Pyridoxine 5'-phosphate synthase"/>
    <property type="match status" value="1"/>
</dbReference>
<feature type="active site" description="Proton acceptor" evidence="4">
    <location>
        <position position="70"/>
    </location>
</feature>
<protein>
    <recommendedName>
        <fullName evidence="4 5">Pyridoxine 5'-phosphate synthase</fullName>
        <shortName evidence="4">PNP synthase</shortName>
        <ecNumber evidence="4 5">2.6.99.2</ecNumber>
    </recommendedName>
</protein>
<dbReference type="eggNOG" id="COG0854">
    <property type="taxonomic scope" value="Bacteria"/>
</dbReference>
<dbReference type="Gene3D" id="3.20.20.70">
    <property type="entry name" value="Aldolase class I"/>
    <property type="match status" value="1"/>
</dbReference>
<dbReference type="NCBIfam" id="NF003623">
    <property type="entry name" value="PRK05265.1-1"/>
    <property type="match status" value="1"/>
</dbReference>
<dbReference type="AlphaFoldDB" id="M1M5N4"/>
<feature type="binding site" evidence="4">
    <location>
        <position position="192"/>
    </location>
    <ligand>
        <name>3-amino-2-oxopropyl phosphate</name>
        <dbReference type="ChEBI" id="CHEBI:57279"/>
    </ligand>
</feature>
<dbReference type="EC" id="2.6.99.2" evidence="4 5"/>
<comment type="similarity">
    <text evidence="4">Belongs to the PNP synthase family.</text>
</comment>
<dbReference type="RefSeq" id="WP_015238278.1">
    <property type="nucleotide sequence ID" value="NC_020283.1"/>
</dbReference>
<feature type="binding site" evidence="4">
    <location>
        <position position="18"/>
    </location>
    <ligand>
        <name>3-amino-2-oxopropyl phosphate</name>
        <dbReference type="ChEBI" id="CHEBI:57279"/>
    </ligand>
</feature>
<dbReference type="HOGENOM" id="CLU_074563_0_0_4"/>
<keyword evidence="1 4" id="KW-0963">Cytoplasm</keyword>
<comment type="function">
    <text evidence="4">Catalyzes the complicated ring closure reaction between the two acyclic compounds 1-deoxy-D-xylulose-5-phosphate (DXP) and 3-amino-2-oxopropyl phosphate (1-amino-acetone-3-phosphate or AAP) to form pyridoxine 5'-phosphate (PNP) and inorganic phosphate.</text>
</comment>
<feature type="binding site" evidence="4">
    <location>
        <position position="45"/>
    </location>
    <ligand>
        <name>1-deoxy-D-xylulose 5-phosphate</name>
        <dbReference type="ChEBI" id="CHEBI:57792"/>
    </ligand>
</feature>
<feature type="binding site" evidence="4">
    <location>
        <begin position="9"/>
        <end position="10"/>
    </location>
    <ligand>
        <name>1-deoxy-D-xylulose 5-phosphate</name>
        <dbReference type="ChEBI" id="CHEBI:57792"/>
    </ligand>
</feature>